<sequence>MRTVTARDLACLDEVVVSIFRLIGNHRKLKVMFGASSFVKGYFYDTDRPGVQFNFPRSNQINCCQIVLNRQTDEYCLVFLDVKDSQFFERGNYQNLPLANVRSVFEEVTGLYLSF</sequence>
<name>K9UCQ0_CHAP6</name>
<accession>K9UCQ0</accession>
<keyword evidence="2" id="KW-1185">Reference proteome</keyword>
<organism evidence="1 2">
    <name type="scientific">Chamaesiphon minutus (strain ATCC 27169 / PCC 6605)</name>
    <dbReference type="NCBI Taxonomy" id="1173020"/>
    <lineage>
        <taxon>Bacteria</taxon>
        <taxon>Bacillati</taxon>
        <taxon>Cyanobacteriota</taxon>
        <taxon>Cyanophyceae</taxon>
        <taxon>Gomontiellales</taxon>
        <taxon>Chamaesiphonaceae</taxon>
        <taxon>Chamaesiphon</taxon>
    </lineage>
</organism>
<dbReference type="HOGENOM" id="CLU_2104608_0_0_3"/>
<dbReference type="EMBL" id="CP003600">
    <property type="protein sequence ID" value="AFY92867.1"/>
    <property type="molecule type" value="Genomic_DNA"/>
</dbReference>
<dbReference type="STRING" id="1173020.Cha6605_1742"/>
<dbReference type="AlphaFoldDB" id="K9UCQ0"/>
<dbReference type="Proteomes" id="UP000010366">
    <property type="component" value="Chromosome"/>
</dbReference>
<evidence type="ECO:0000313" key="1">
    <source>
        <dbReference type="EMBL" id="AFY92867.1"/>
    </source>
</evidence>
<proteinExistence type="predicted"/>
<gene>
    <name evidence="1" type="ORF">Cha6605_1742</name>
</gene>
<protein>
    <submittedName>
        <fullName evidence="1">Uncharacterized protein</fullName>
    </submittedName>
</protein>
<dbReference type="RefSeq" id="WP_015159041.1">
    <property type="nucleotide sequence ID" value="NC_019697.1"/>
</dbReference>
<evidence type="ECO:0000313" key="2">
    <source>
        <dbReference type="Proteomes" id="UP000010366"/>
    </source>
</evidence>
<reference evidence="1 2" key="1">
    <citation type="submission" date="2012-05" db="EMBL/GenBank/DDBJ databases">
        <title>Finished chromosome of genome of Chamaesiphon sp. PCC 6605.</title>
        <authorList>
            <consortium name="US DOE Joint Genome Institute"/>
            <person name="Gugger M."/>
            <person name="Coursin T."/>
            <person name="Rippka R."/>
            <person name="Tandeau De Marsac N."/>
            <person name="Huntemann M."/>
            <person name="Wei C.-L."/>
            <person name="Han J."/>
            <person name="Detter J.C."/>
            <person name="Han C."/>
            <person name="Tapia R."/>
            <person name="Chen A."/>
            <person name="Kyrpides N."/>
            <person name="Mavromatis K."/>
            <person name="Markowitz V."/>
            <person name="Szeto E."/>
            <person name="Ivanova N."/>
            <person name="Pagani I."/>
            <person name="Pati A."/>
            <person name="Goodwin L."/>
            <person name="Nordberg H.P."/>
            <person name="Cantor M.N."/>
            <person name="Hua S.X."/>
            <person name="Woyke T."/>
            <person name="Kerfeld C.A."/>
        </authorList>
    </citation>
    <scope>NUCLEOTIDE SEQUENCE [LARGE SCALE GENOMIC DNA]</scope>
    <source>
        <strain evidence="2">ATCC 27169 / PCC 6605</strain>
    </source>
</reference>
<dbReference type="KEGG" id="cmp:Cha6605_1742"/>